<keyword evidence="5" id="KW-1185">Reference proteome</keyword>
<keyword evidence="2" id="KW-0812">Transmembrane</keyword>
<accession>A0A3A5JLD8</accession>
<name>A0A3A5JLD8_9ENTR</name>
<evidence type="ECO:0000313" key="5">
    <source>
        <dbReference type="Proteomes" id="UP000276295"/>
    </source>
</evidence>
<dbReference type="CDD" id="cd06503">
    <property type="entry name" value="ATP-synt_Fo_b"/>
    <property type="match status" value="1"/>
</dbReference>
<evidence type="ECO:0000256" key="1">
    <source>
        <dbReference type="SAM" id="Coils"/>
    </source>
</evidence>
<keyword evidence="1" id="KW-0175">Coiled coil</keyword>
<dbReference type="InterPro" id="IPR018306">
    <property type="entry name" value="Phage_T5_Orf172_DNA-bd"/>
</dbReference>
<keyword evidence="2" id="KW-0472">Membrane</keyword>
<evidence type="ECO:0000259" key="3">
    <source>
        <dbReference type="SMART" id="SM00974"/>
    </source>
</evidence>
<evidence type="ECO:0000313" key="4">
    <source>
        <dbReference type="EMBL" id="RJT19673.1"/>
    </source>
</evidence>
<dbReference type="InterPro" id="IPR025280">
    <property type="entry name" value="SNIPE"/>
</dbReference>
<proteinExistence type="predicted"/>
<reference evidence="4 5" key="1">
    <citation type="submission" date="2018-09" db="EMBL/GenBank/DDBJ databases">
        <title>Draft genome sequence of Buttiauxella izardii CCUG 35510T.</title>
        <authorList>
            <person name="Salva-Serra F."/>
            <person name="Marathe N."/>
            <person name="Moore E."/>
            <person name="Stadler-Svensson L."/>
            <person name="Engstrom-Jakobsson H."/>
        </authorList>
    </citation>
    <scope>NUCLEOTIDE SEQUENCE [LARGE SCALE GENOMIC DNA]</scope>
    <source>
        <strain evidence="4 5">CCUG 35510</strain>
    </source>
</reference>
<dbReference type="OrthoDB" id="9811665at2"/>
<dbReference type="EMBL" id="QZWH01000045">
    <property type="protein sequence ID" value="RJT19673.1"/>
    <property type="molecule type" value="Genomic_DNA"/>
</dbReference>
<dbReference type="Pfam" id="PF13250">
    <property type="entry name" value="SNIPE"/>
    <property type="match status" value="1"/>
</dbReference>
<dbReference type="Proteomes" id="UP000276295">
    <property type="component" value="Unassembled WGS sequence"/>
</dbReference>
<keyword evidence="2" id="KW-1133">Transmembrane helix</keyword>
<dbReference type="SMART" id="SM00974">
    <property type="entry name" value="T5orf172"/>
    <property type="match status" value="1"/>
</dbReference>
<dbReference type="Pfam" id="PF10544">
    <property type="entry name" value="T5orf172"/>
    <property type="match status" value="1"/>
</dbReference>
<comment type="caution">
    <text evidence="4">The sequence shown here is derived from an EMBL/GenBank/DDBJ whole genome shotgun (WGS) entry which is preliminary data.</text>
</comment>
<evidence type="ECO:0000256" key="2">
    <source>
        <dbReference type="SAM" id="Phobius"/>
    </source>
</evidence>
<feature type="transmembrane region" description="Helical" evidence="2">
    <location>
        <begin position="6"/>
        <end position="23"/>
    </location>
</feature>
<protein>
    <submittedName>
        <fullName evidence="4">DUF4041 domain-containing protein</fullName>
    </submittedName>
</protein>
<sequence>MNVIYYSIAGVVALIAFLVVLVVNNRKLKAVKADAADKAARLERYATITDAEAEADRIVSIAKAAAQELETDSQRILDEAKIEAAKTIAVSEDDAKSITTRADNILSDARIAAKRLNTEALDAVEKQRSKRAEIEKQIDDLRNSYREKKITFDELDEALSIYKDDMEFAEMGFYAPHFDFDTSEVFQNAIRANRQRQKDMLRVKTALGAIYCTTEWTVGGSKTEGNKMTTRGINMTARAFNGECDAAIANTNFKNVATMESRIYKAFDVLNKLNEVNQIHINHAYRDLKIEELQLTFEYRAKKQEEKEEQREIRAQMAEERKAQAEIDRAIREAEEEERRAQKALDKARKEMAEKLAKMTAEQASKYQEKIDALQDALTEAELKGQKALSMAQQTKRGHVYVISNIGSFGENVFKIGMTRRLDPQDRVDELGSASVPFLFDVHAMIHSDDAPAMENSLHQHFNEKRTNLVNKRKEFFNVSLEEIKEAVFDVAGSDVDFIETASAQHYFETKAIRKQQAAAVTPVENEVKPPRFAEAI</sequence>
<dbReference type="RefSeq" id="WP_120066093.1">
    <property type="nucleotide sequence ID" value="NZ_QZWH01000045.1"/>
</dbReference>
<feature type="coiled-coil region" evidence="1">
    <location>
        <begin position="299"/>
        <end position="384"/>
    </location>
</feature>
<dbReference type="AlphaFoldDB" id="A0A3A5JLD8"/>
<feature type="coiled-coil region" evidence="1">
    <location>
        <begin position="117"/>
        <end position="158"/>
    </location>
</feature>
<organism evidence="4 5">
    <name type="scientific">Buttiauxella izardii</name>
    <dbReference type="NCBI Taxonomy" id="82991"/>
    <lineage>
        <taxon>Bacteria</taxon>
        <taxon>Pseudomonadati</taxon>
        <taxon>Pseudomonadota</taxon>
        <taxon>Gammaproteobacteria</taxon>
        <taxon>Enterobacterales</taxon>
        <taxon>Enterobacteriaceae</taxon>
        <taxon>Buttiauxella</taxon>
    </lineage>
</organism>
<feature type="domain" description="Bacteriophage T5 Orf172 DNA-binding" evidence="3">
    <location>
        <begin position="408"/>
        <end position="491"/>
    </location>
</feature>
<gene>
    <name evidence="4" type="ORF">D6029_17955</name>
</gene>